<comment type="caution">
    <text evidence="2">The sequence shown here is derived from an EMBL/GenBank/DDBJ whole genome shotgun (WGS) entry which is preliminary data.</text>
</comment>
<accession>A0A9P8WIJ1</accession>
<organism evidence="2 3">
    <name type="scientific">Thelonectria olida</name>
    <dbReference type="NCBI Taxonomy" id="1576542"/>
    <lineage>
        <taxon>Eukaryota</taxon>
        <taxon>Fungi</taxon>
        <taxon>Dikarya</taxon>
        <taxon>Ascomycota</taxon>
        <taxon>Pezizomycotina</taxon>
        <taxon>Sordariomycetes</taxon>
        <taxon>Hypocreomycetidae</taxon>
        <taxon>Hypocreales</taxon>
        <taxon>Nectriaceae</taxon>
        <taxon>Thelonectria</taxon>
    </lineage>
</organism>
<dbReference type="PANTHER" id="PTHR31126:SF73">
    <property type="entry name" value="TYROSINE SPECIFIC PROTEIN PHOSPHATASES DOMAIN-CONTAINING PROTEIN"/>
    <property type="match status" value="1"/>
</dbReference>
<dbReference type="GO" id="GO:0004721">
    <property type="term" value="F:phosphoprotein phosphatase activity"/>
    <property type="evidence" value="ECO:0007669"/>
    <property type="project" value="InterPro"/>
</dbReference>
<dbReference type="Pfam" id="PF13350">
    <property type="entry name" value="Y_phosphatase3"/>
    <property type="match status" value="1"/>
</dbReference>
<dbReference type="InterPro" id="IPR026893">
    <property type="entry name" value="Tyr/Ser_Pase_IphP-type"/>
</dbReference>
<dbReference type="InterPro" id="IPR016130">
    <property type="entry name" value="Tyr_Pase_AS"/>
</dbReference>
<dbReference type="OrthoDB" id="449382at2759"/>
<dbReference type="AlphaFoldDB" id="A0A9P8WIJ1"/>
<evidence type="ECO:0000259" key="1">
    <source>
        <dbReference type="PROSITE" id="PS50056"/>
    </source>
</evidence>
<dbReference type="PROSITE" id="PS50056">
    <property type="entry name" value="TYR_PHOSPHATASE_2"/>
    <property type="match status" value="1"/>
</dbReference>
<gene>
    <name evidence="2" type="ORF">B0T10DRAFT_11802</name>
</gene>
<feature type="domain" description="Tyrosine specific protein phosphatases" evidence="1">
    <location>
        <begin position="142"/>
        <end position="211"/>
    </location>
</feature>
<reference evidence="2 3" key="1">
    <citation type="journal article" date="2021" name="Nat. Commun.">
        <title>Genetic determinants of endophytism in the Arabidopsis root mycobiome.</title>
        <authorList>
            <person name="Mesny F."/>
            <person name="Miyauchi S."/>
            <person name="Thiergart T."/>
            <person name="Pickel B."/>
            <person name="Atanasova L."/>
            <person name="Karlsson M."/>
            <person name="Huettel B."/>
            <person name="Barry K.W."/>
            <person name="Haridas S."/>
            <person name="Chen C."/>
            <person name="Bauer D."/>
            <person name="Andreopoulos W."/>
            <person name="Pangilinan J."/>
            <person name="LaButti K."/>
            <person name="Riley R."/>
            <person name="Lipzen A."/>
            <person name="Clum A."/>
            <person name="Drula E."/>
            <person name="Henrissat B."/>
            <person name="Kohler A."/>
            <person name="Grigoriev I.V."/>
            <person name="Martin F.M."/>
            <person name="Hacquard S."/>
        </authorList>
    </citation>
    <scope>NUCLEOTIDE SEQUENCE [LARGE SCALE GENOMIC DNA]</scope>
    <source>
        <strain evidence="2 3">MPI-CAGE-CH-0241</strain>
    </source>
</reference>
<dbReference type="Gene3D" id="3.90.190.10">
    <property type="entry name" value="Protein tyrosine phosphatase superfamily"/>
    <property type="match status" value="1"/>
</dbReference>
<sequence length="277" mass="30493">MPLSRPELEALNAIDISYPIPEPDLSAALSSPPFIPSRSLINIRDLGAVPGSALPARRFFRCGNLSNVAADPDAVAWLSANVKRIFDLRKPDERAKSPSPDIPGVENVWFDQQGAYPNPSLDEFAVGDGRGEWGKQYLIVLDMYAPTIRAVLEHVRDRPSEPFLFHCTAGRDRTGVVAGLLQSLGGTSTDDVILDYMLSRIGIEVAREKLTQFALGSLGIADPTTPGFWNMASLRPVFWTAFLEGVEERYGGWDGYVTKGLRFSEDDVRAIKENLRS</sequence>
<dbReference type="Proteomes" id="UP000777438">
    <property type="component" value="Unassembled WGS sequence"/>
</dbReference>
<dbReference type="SUPFAM" id="SSF52799">
    <property type="entry name" value="(Phosphotyrosine protein) phosphatases II"/>
    <property type="match status" value="1"/>
</dbReference>
<dbReference type="PANTHER" id="PTHR31126">
    <property type="entry name" value="TYROSINE-PROTEIN PHOSPHATASE"/>
    <property type="match status" value="1"/>
</dbReference>
<evidence type="ECO:0000313" key="2">
    <source>
        <dbReference type="EMBL" id="KAH6899967.1"/>
    </source>
</evidence>
<dbReference type="InterPro" id="IPR000387">
    <property type="entry name" value="Tyr_Pase_dom"/>
</dbReference>
<protein>
    <submittedName>
        <fullName evidence="2">Protein-tyrosine phosphatase-like protein</fullName>
    </submittedName>
</protein>
<dbReference type="PROSITE" id="PS00383">
    <property type="entry name" value="TYR_PHOSPHATASE_1"/>
    <property type="match status" value="1"/>
</dbReference>
<dbReference type="InterPro" id="IPR029021">
    <property type="entry name" value="Prot-tyrosine_phosphatase-like"/>
</dbReference>
<keyword evidence="3" id="KW-1185">Reference proteome</keyword>
<evidence type="ECO:0000313" key="3">
    <source>
        <dbReference type="Proteomes" id="UP000777438"/>
    </source>
</evidence>
<proteinExistence type="predicted"/>
<name>A0A9P8WIJ1_9HYPO</name>
<dbReference type="EMBL" id="JAGPYM010000001">
    <property type="protein sequence ID" value="KAH6899967.1"/>
    <property type="molecule type" value="Genomic_DNA"/>
</dbReference>